<dbReference type="Proteomes" id="UP000261640">
    <property type="component" value="Unplaced"/>
</dbReference>
<dbReference type="InterPro" id="IPR045877">
    <property type="entry name" value="ZFP36-like"/>
</dbReference>
<evidence type="ECO:0000259" key="8">
    <source>
        <dbReference type="PROSITE" id="PS50103"/>
    </source>
</evidence>
<dbReference type="GO" id="GO:0035925">
    <property type="term" value="F:mRNA 3'-UTR AU-rich region binding"/>
    <property type="evidence" value="ECO:0007669"/>
    <property type="project" value="UniProtKB-UniRule"/>
</dbReference>
<dbReference type="OrthoDB" id="410307at2759"/>
<dbReference type="Gene3D" id="4.10.1000.10">
    <property type="entry name" value="Zinc finger, CCCH-type"/>
    <property type="match status" value="2"/>
</dbReference>
<dbReference type="Ensembl" id="ENSMAMT00000030639.2">
    <property type="protein sequence ID" value="ENSMAMP00000029865.1"/>
    <property type="gene ID" value="ENSMAMG00000020144.2"/>
</dbReference>
<reference evidence="9" key="1">
    <citation type="submission" date="2025-08" db="UniProtKB">
        <authorList>
            <consortium name="Ensembl"/>
        </authorList>
    </citation>
    <scope>IDENTIFICATION</scope>
</reference>
<keyword evidence="6" id="KW-0687">Ribonucleoprotein</keyword>
<dbReference type="SMART" id="SM00356">
    <property type="entry name" value="ZnF_C3H1"/>
    <property type="match status" value="2"/>
</dbReference>
<evidence type="ECO:0000256" key="7">
    <source>
        <dbReference type="SAM" id="MobiDB-lite"/>
    </source>
</evidence>
<dbReference type="InterPro" id="IPR000571">
    <property type="entry name" value="Znf_CCCH"/>
</dbReference>
<comment type="subunit">
    <text evidence="6">Associates with the cytoplasmic CCR4-NOT deadenylase complex to trigger ARE-containing mRNA deadenylation and decay processes.</text>
</comment>
<dbReference type="GO" id="GO:0005737">
    <property type="term" value="C:cytoplasm"/>
    <property type="evidence" value="ECO:0007669"/>
    <property type="project" value="UniProtKB-SubCell"/>
</dbReference>
<evidence type="ECO:0000256" key="3">
    <source>
        <dbReference type="ARBA" id="ARBA00022771"/>
    </source>
</evidence>
<dbReference type="GO" id="GO:1990904">
    <property type="term" value="C:ribonucleoprotein complex"/>
    <property type="evidence" value="ECO:0007669"/>
    <property type="project" value="UniProtKB-KW"/>
</dbReference>
<evidence type="ECO:0000256" key="5">
    <source>
        <dbReference type="PROSITE-ProRule" id="PRU00723"/>
    </source>
</evidence>
<evidence type="ECO:0000313" key="10">
    <source>
        <dbReference type="Proteomes" id="UP000261640"/>
    </source>
</evidence>
<protein>
    <recommendedName>
        <fullName evidence="6">mRNA decay activator protein ZFP36</fullName>
    </recommendedName>
    <alternativeName>
        <fullName evidence="6">Zinc finger protein 36</fullName>
    </alternativeName>
</protein>
<sequence>MKAPQRLCFVHLSSSSSGPETFRTPQPSSTVGSYIQLLHSLRMVEPTMASDFLAPFLELDEFGKNFHGLEATDGSSTSSQQLWQNRSHRVLGFQRRHSLCPVTLPNSKFNSSSSSCEGTESSACWGLSMASNQQWSREGQLLHSSLSHIPFRVDRSVSMIEGNVCSLEGREEKISNVSPPGLLPPPGFCISTTSLSSTASSSASRPPASSPHISTRYKTELCRTYEESGSCKYGAKCQFAHGLDELRGLSRHPKYKTEPCRTFHTIGFCPYGARCHFIHNADELHPGPAAIPPQKHKMRPPLLRHSLSFAGFSSSPQTSQPVEQSQLSSLLFTRASSVSPPPSSTGSPELLSPLFPEQGVLKHYPYPFSGITDLANDSSDSALCFYAVNDSVSDRCPTSAFPSKSSSLPYHLPEKLPVSLSSLPGLQRCSSADSLCEEGYTSSCSLSSSSSRTESPSFEGRRLPIFSRLSVSDE</sequence>
<feature type="domain" description="C3H1-type" evidence="8">
    <location>
        <begin position="216"/>
        <end position="244"/>
    </location>
</feature>
<evidence type="ECO:0000256" key="1">
    <source>
        <dbReference type="ARBA" id="ARBA00022723"/>
    </source>
</evidence>
<dbReference type="RefSeq" id="XP_026171250.1">
    <property type="nucleotide sequence ID" value="XM_026315465.1"/>
</dbReference>
<dbReference type="STRING" id="205130.ENSMAMP00000029865"/>
<reference evidence="9" key="2">
    <citation type="submission" date="2025-09" db="UniProtKB">
        <authorList>
            <consortium name="Ensembl"/>
        </authorList>
    </citation>
    <scope>IDENTIFICATION</scope>
</reference>
<evidence type="ECO:0000256" key="6">
    <source>
        <dbReference type="RuleBase" id="RU369014"/>
    </source>
</evidence>
<dbReference type="GO" id="GO:1900153">
    <property type="term" value="P:positive regulation of nuclear-transcribed mRNA catabolic process, deadenylation-dependent decay"/>
    <property type="evidence" value="ECO:0007669"/>
    <property type="project" value="UniProtKB-UniRule"/>
</dbReference>
<dbReference type="GO" id="GO:0008270">
    <property type="term" value="F:zinc ion binding"/>
    <property type="evidence" value="ECO:0007669"/>
    <property type="project" value="UniProtKB-KW"/>
</dbReference>
<organism evidence="9 10">
    <name type="scientific">Mastacembelus armatus</name>
    <name type="common">zig-zag eel</name>
    <dbReference type="NCBI Taxonomy" id="205130"/>
    <lineage>
        <taxon>Eukaryota</taxon>
        <taxon>Metazoa</taxon>
        <taxon>Chordata</taxon>
        <taxon>Craniata</taxon>
        <taxon>Vertebrata</taxon>
        <taxon>Euteleostomi</taxon>
        <taxon>Actinopterygii</taxon>
        <taxon>Neopterygii</taxon>
        <taxon>Teleostei</taxon>
        <taxon>Neoteleostei</taxon>
        <taxon>Acanthomorphata</taxon>
        <taxon>Anabantaria</taxon>
        <taxon>Synbranchiformes</taxon>
        <taxon>Mastacembelidae</taxon>
        <taxon>Mastacembelus</taxon>
    </lineage>
</organism>
<keyword evidence="6" id="KW-0963">Cytoplasm</keyword>
<dbReference type="GO" id="GO:0005634">
    <property type="term" value="C:nucleus"/>
    <property type="evidence" value="ECO:0007669"/>
    <property type="project" value="UniProtKB-SubCell"/>
</dbReference>
<keyword evidence="10" id="KW-1185">Reference proteome</keyword>
<dbReference type="FunFam" id="4.10.1000.10:FF:000002">
    <property type="entry name" value="Zinc finger protein 36, C3H1 type-like 1"/>
    <property type="match status" value="1"/>
</dbReference>
<feature type="zinc finger region" description="C3H1-type" evidence="5">
    <location>
        <begin position="254"/>
        <end position="282"/>
    </location>
</feature>
<dbReference type="FunCoup" id="A0A3Q3SSL7">
    <property type="interactions" value="64"/>
</dbReference>
<dbReference type="InterPro" id="IPR036855">
    <property type="entry name" value="Znf_CCCH_sf"/>
</dbReference>
<dbReference type="SUPFAM" id="SSF90229">
    <property type="entry name" value="CCCH zinc finger"/>
    <property type="match status" value="2"/>
</dbReference>
<dbReference type="PROSITE" id="PS50103">
    <property type="entry name" value="ZF_C3H1"/>
    <property type="match status" value="2"/>
</dbReference>
<evidence type="ECO:0000256" key="2">
    <source>
        <dbReference type="ARBA" id="ARBA00022737"/>
    </source>
</evidence>
<evidence type="ECO:0000313" key="9">
    <source>
        <dbReference type="Ensembl" id="ENSMAMP00000029865.1"/>
    </source>
</evidence>
<proteinExistence type="predicted"/>
<dbReference type="Pfam" id="PF00642">
    <property type="entry name" value="zf-CCCH"/>
    <property type="match status" value="2"/>
</dbReference>
<keyword evidence="1 5" id="KW-0479">Metal-binding</keyword>
<dbReference type="GO" id="GO:0061158">
    <property type="term" value="P:3'-UTR-mediated mRNA destabilization"/>
    <property type="evidence" value="ECO:0007669"/>
    <property type="project" value="UniProtKB-UniRule"/>
</dbReference>
<keyword evidence="4 5" id="KW-0862">Zinc</keyword>
<keyword evidence="2 6" id="KW-0677">Repeat</keyword>
<name>A0A3Q3SSL7_9TELE</name>
<keyword evidence="3 5" id="KW-0863">Zinc-finger</keyword>
<dbReference type="AlphaFoldDB" id="A0A3Q3SSL7"/>
<accession>A0A3Q3SSL7</accession>
<dbReference type="InParanoid" id="A0A3Q3SSL7"/>
<dbReference type="PANTHER" id="PTHR12547:SF130">
    <property type="entry name" value="MRNA DECAY ACTIVATOR PROTEIN ZFP36"/>
    <property type="match status" value="1"/>
</dbReference>
<dbReference type="PANTHER" id="PTHR12547">
    <property type="entry name" value="CCCH ZINC FINGER/TIS11-RELATED"/>
    <property type="match status" value="1"/>
</dbReference>
<dbReference type="FunFam" id="4.10.1000.10:FF:000001">
    <property type="entry name" value="zinc finger CCCH domain-containing protein 15-like"/>
    <property type="match status" value="1"/>
</dbReference>
<dbReference type="GeneID" id="113135426"/>
<comment type="function">
    <text evidence="6">Zinc-finger RNA-binding protein that destabilizes several cytoplasmic AU-rich element (ARE)-containing mRNA transcripts by promoting their poly(A) tail removal or deadenylation, and hence provide a mechanism for attenuating protein synthesis. Acts as a 3'-untranslated region (UTR) ARE mRNA-binding adapter protein to communicate signaling events to the mRNA decay machinery. Functions by recruiting the CCR4-NOT deadenylase complex and probably other components of the cytoplasmic RNA decay machinery to the bound ARE-containing mRNAs, and hence promotes ARE-mediated mRNA deadenylation and decay processes. Binds to 3'-UTR ARE of numerous mRNAs.</text>
</comment>
<comment type="subcellular location">
    <subcellularLocation>
        <location evidence="6">Nucleus</location>
    </subcellularLocation>
    <subcellularLocation>
        <location evidence="6">Cytoplasm</location>
    </subcellularLocation>
</comment>
<feature type="zinc finger region" description="C3H1-type" evidence="5">
    <location>
        <begin position="216"/>
        <end position="244"/>
    </location>
</feature>
<dbReference type="GeneTree" id="ENSGT00940000155076"/>
<feature type="domain" description="C3H1-type" evidence="8">
    <location>
        <begin position="254"/>
        <end position="282"/>
    </location>
</feature>
<evidence type="ECO:0000256" key="4">
    <source>
        <dbReference type="ARBA" id="ARBA00022833"/>
    </source>
</evidence>
<feature type="region of interest" description="Disordered" evidence="7">
    <location>
        <begin position="439"/>
        <end position="458"/>
    </location>
</feature>
<keyword evidence="6" id="KW-0539">Nucleus</keyword>
<feature type="compositionally biased region" description="Low complexity" evidence="7">
    <location>
        <begin position="442"/>
        <end position="457"/>
    </location>
</feature>